<evidence type="ECO:0000256" key="6">
    <source>
        <dbReference type="ARBA" id="ARBA00022500"/>
    </source>
</evidence>
<dbReference type="PANTHER" id="PTHR30534">
    <property type="entry name" value="FLAGELLAR MOTOR SWITCH PROTEIN FLIG"/>
    <property type="match status" value="1"/>
</dbReference>
<dbReference type="GO" id="GO:0005886">
    <property type="term" value="C:plasma membrane"/>
    <property type="evidence" value="ECO:0007669"/>
    <property type="project" value="UniProtKB-SubCell"/>
</dbReference>
<comment type="subcellular location">
    <subcellularLocation>
        <location evidence="1">Bacterial flagellum basal body</location>
    </subcellularLocation>
    <subcellularLocation>
        <location evidence="2">Cell membrane</location>
        <topology evidence="2">Peripheral membrane protein</topology>
        <orientation evidence="2">Cytoplasmic side</orientation>
    </subcellularLocation>
</comment>
<dbReference type="HOGENOM" id="CLU_047835_1_1_0"/>
<dbReference type="Gene3D" id="1.10.220.30">
    <property type="match status" value="3"/>
</dbReference>
<dbReference type="Pfam" id="PF14842">
    <property type="entry name" value="FliG_N"/>
    <property type="match status" value="1"/>
</dbReference>
<reference evidence="13 14" key="1">
    <citation type="journal article" date="2010" name="Nature">
        <title>Nitrite-driven anaerobic methane oxidation by oxygenic bacteria.</title>
        <authorList>
            <person name="Ettwig K.F."/>
            <person name="Butler M.K."/>
            <person name="Le Paslier D."/>
            <person name="Pelletier E."/>
            <person name="Mangenot S."/>
            <person name="Kuypers M.M.M."/>
            <person name="Schreiber F."/>
            <person name="Dutilh B.E."/>
            <person name="Zedelius J."/>
            <person name="de Beer D."/>
            <person name="Gloerich J."/>
            <person name="Wessels H.J.C.T."/>
            <person name="van Allen T."/>
            <person name="Luesken F."/>
            <person name="Wu M."/>
            <person name="van de Pas-Schoonen K.T."/>
            <person name="Op den Camp H.J.M."/>
            <person name="Janssen-Megens E.M."/>
            <person name="Francoijs K-J."/>
            <person name="Stunnenberg H."/>
            <person name="Weissenbach J."/>
            <person name="Jetten M.S.M."/>
            <person name="Strous M."/>
        </authorList>
    </citation>
    <scope>NUCLEOTIDE SEQUENCE [LARGE SCALE GENOMIC DNA]</scope>
</reference>
<feature type="domain" description="Flagellar motor switch protein FliG N-terminal" evidence="12">
    <location>
        <begin position="7"/>
        <end position="104"/>
    </location>
</feature>
<dbReference type="STRING" id="671143.DAMO_1755"/>
<evidence type="ECO:0000256" key="3">
    <source>
        <dbReference type="ARBA" id="ARBA00010299"/>
    </source>
</evidence>
<dbReference type="NCBIfam" id="TIGR00207">
    <property type="entry name" value="fliG"/>
    <property type="match status" value="1"/>
</dbReference>
<evidence type="ECO:0000256" key="5">
    <source>
        <dbReference type="ARBA" id="ARBA00022475"/>
    </source>
</evidence>
<evidence type="ECO:0000313" key="13">
    <source>
        <dbReference type="EMBL" id="CBE68813.1"/>
    </source>
</evidence>
<evidence type="ECO:0000256" key="8">
    <source>
        <dbReference type="ARBA" id="ARBA00023136"/>
    </source>
</evidence>
<accession>D5MGD2</accession>
<evidence type="ECO:0000259" key="10">
    <source>
        <dbReference type="Pfam" id="PF01706"/>
    </source>
</evidence>
<keyword evidence="9" id="KW-0975">Bacterial flagellum</keyword>
<dbReference type="PIRSF" id="PIRSF003161">
    <property type="entry name" value="FliG"/>
    <property type="match status" value="1"/>
</dbReference>
<keyword evidence="13" id="KW-0966">Cell projection</keyword>
<keyword evidence="8" id="KW-0472">Membrane</keyword>
<dbReference type="AlphaFoldDB" id="D5MGD2"/>
<dbReference type="PANTHER" id="PTHR30534:SF0">
    <property type="entry name" value="FLAGELLAR MOTOR SWITCH PROTEIN FLIG"/>
    <property type="match status" value="1"/>
</dbReference>
<keyword evidence="7" id="KW-0283">Flagellar rotation</keyword>
<dbReference type="GO" id="GO:0003774">
    <property type="term" value="F:cytoskeletal motor activity"/>
    <property type="evidence" value="ECO:0007669"/>
    <property type="project" value="InterPro"/>
</dbReference>
<gene>
    <name evidence="13" type="primary">fliG</name>
    <name evidence="13" type="ORF">DAMO_1755</name>
</gene>
<evidence type="ECO:0000256" key="4">
    <source>
        <dbReference type="ARBA" id="ARBA00021870"/>
    </source>
</evidence>
<evidence type="ECO:0000259" key="11">
    <source>
        <dbReference type="Pfam" id="PF14841"/>
    </source>
</evidence>
<proteinExistence type="inferred from homology"/>
<evidence type="ECO:0000256" key="2">
    <source>
        <dbReference type="ARBA" id="ARBA00004413"/>
    </source>
</evidence>
<dbReference type="EMBL" id="FP565575">
    <property type="protein sequence ID" value="CBE68813.1"/>
    <property type="molecule type" value="Genomic_DNA"/>
</dbReference>
<dbReference type="Pfam" id="PF14841">
    <property type="entry name" value="FliG_M"/>
    <property type="match status" value="1"/>
</dbReference>
<keyword evidence="6" id="KW-0145">Chemotaxis</keyword>
<feature type="domain" description="Flagellar motor switch protein FliG middle" evidence="11">
    <location>
        <begin position="117"/>
        <end position="191"/>
    </location>
</feature>
<dbReference type="Proteomes" id="UP000006898">
    <property type="component" value="Chromosome"/>
</dbReference>
<feature type="domain" description="Flagellar motor switch protein FliG C-terminal" evidence="10">
    <location>
        <begin position="221"/>
        <end position="325"/>
    </location>
</feature>
<keyword evidence="13" id="KW-0969">Cilium</keyword>
<dbReference type="InterPro" id="IPR011002">
    <property type="entry name" value="FliG_a-hlx"/>
</dbReference>
<dbReference type="GO" id="GO:0006935">
    <property type="term" value="P:chemotaxis"/>
    <property type="evidence" value="ECO:0007669"/>
    <property type="project" value="UniProtKB-KW"/>
</dbReference>
<evidence type="ECO:0000256" key="9">
    <source>
        <dbReference type="ARBA" id="ARBA00023143"/>
    </source>
</evidence>
<dbReference type="InterPro" id="IPR032779">
    <property type="entry name" value="FliG_M"/>
</dbReference>
<keyword evidence="13" id="KW-0282">Flagellum</keyword>
<evidence type="ECO:0000256" key="1">
    <source>
        <dbReference type="ARBA" id="ARBA00004117"/>
    </source>
</evidence>
<dbReference type="Pfam" id="PF01706">
    <property type="entry name" value="FliG_C"/>
    <property type="match status" value="1"/>
</dbReference>
<dbReference type="InterPro" id="IPR000090">
    <property type="entry name" value="Flg_Motor_Flig"/>
</dbReference>
<name>D5MGD2_METO1</name>
<dbReference type="PATRIC" id="fig|671143.5.peg.1553"/>
<dbReference type="SUPFAM" id="SSF48029">
    <property type="entry name" value="FliG"/>
    <property type="match status" value="2"/>
</dbReference>
<organism evidence="13 14">
    <name type="scientific">Methylomirabilis oxygeniifera</name>
    <dbReference type="NCBI Taxonomy" id="671143"/>
    <lineage>
        <taxon>Bacteria</taxon>
        <taxon>Candidatus Methylomirabilota</taxon>
        <taxon>Candidatus Methylomirabilia</taxon>
        <taxon>Candidatus Methylomirabilales</taxon>
        <taxon>Candidatus Methylomirabilaceae</taxon>
        <taxon>Candidatus Methylomirabilis</taxon>
    </lineage>
</organism>
<dbReference type="PRINTS" id="PR00954">
    <property type="entry name" value="FLGMOTORFLIG"/>
</dbReference>
<dbReference type="KEGG" id="mox:DAMO_1755"/>
<sequence>MTAPETLTGPQKAAVLLLTLGVESAAQIFKQLEDEEIEAITGEITRMKSVSAKASTAVIEEFQQMARAQEFMSTGGIRYAQDVLEKAVGKAKASTIIERLQGLKGANFFTALKKVEPRFLLDSVRQEHPQTIAVVLSHLESTTSAGVLAGLPHAVRADVVMRIANMDKTNPDLIGEIERILDHRLSSVVNQEVSISGGVKQVAEILNSMDRNSERGVFQVIQESDPYMADEIRKLMFTFDDVVLVDDRGIQRVLKEVEQKELALAMKAAGSEVADKLFRNMSERAGALLKEEIEYLGPVKLRDVEAAQQKVVAIVRRLDEAGEIIVQGRGGGAEEIIV</sequence>
<comment type="similarity">
    <text evidence="3">Belongs to the FliG family.</text>
</comment>
<protein>
    <recommendedName>
        <fullName evidence="4">Flagellar motor switch protein FliG</fullName>
    </recommendedName>
</protein>
<dbReference type="InterPro" id="IPR023087">
    <property type="entry name" value="Flg_Motor_Flig_C"/>
</dbReference>
<dbReference type="FunFam" id="1.10.220.30:FF:000001">
    <property type="entry name" value="Flagellar motor switch protein FliG"/>
    <property type="match status" value="1"/>
</dbReference>
<evidence type="ECO:0000313" key="14">
    <source>
        <dbReference type="Proteomes" id="UP000006898"/>
    </source>
</evidence>
<evidence type="ECO:0000256" key="7">
    <source>
        <dbReference type="ARBA" id="ARBA00022779"/>
    </source>
</evidence>
<dbReference type="InterPro" id="IPR028263">
    <property type="entry name" value="FliG_N"/>
</dbReference>
<dbReference type="GO" id="GO:0071973">
    <property type="term" value="P:bacterial-type flagellum-dependent cell motility"/>
    <property type="evidence" value="ECO:0007669"/>
    <property type="project" value="InterPro"/>
</dbReference>
<dbReference type="GO" id="GO:0009425">
    <property type="term" value="C:bacterial-type flagellum basal body"/>
    <property type="evidence" value="ECO:0007669"/>
    <property type="project" value="UniProtKB-SubCell"/>
</dbReference>
<evidence type="ECO:0000259" key="12">
    <source>
        <dbReference type="Pfam" id="PF14842"/>
    </source>
</evidence>
<keyword evidence="5" id="KW-1003">Cell membrane</keyword>
<dbReference type="eggNOG" id="COG1536">
    <property type="taxonomic scope" value="Bacteria"/>
</dbReference>